<dbReference type="PRINTS" id="PR00126">
    <property type="entry name" value="ATPASEGAMMA"/>
</dbReference>
<evidence type="ECO:0000256" key="5">
    <source>
        <dbReference type="ARBA" id="ARBA00022781"/>
    </source>
</evidence>
<keyword evidence="8 10" id="KW-0139">CF(1)</keyword>
<evidence type="ECO:0000256" key="3">
    <source>
        <dbReference type="ARBA" id="ARBA00007681"/>
    </source>
</evidence>
<dbReference type="HAMAP" id="MF_00815">
    <property type="entry name" value="ATP_synth_gamma_bact"/>
    <property type="match status" value="1"/>
</dbReference>
<dbReference type="PANTHER" id="PTHR11693">
    <property type="entry name" value="ATP SYNTHASE GAMMA CHAIN"/>
    <property type="match status" value="1"/>
</dbReference>
<dbReference type="CDD" id="cd12151">
    <property type="entry name" value="F1-ATPase_gamma"/>
    <property type="match status" value="1"/>
</dbReference>
<dbReference type="InterPro" id="IPR035968">
    <property type="entry name" value="ATP_synth_F1_ATPase_gsu"/>
</dbReference>
<evidence type="ECO:0000256" key="4">
    <source>
        <dbReference type="ARBA" id="ARBA00022448"/>
    </source>
</evidence>
<dbReference type="OrthoDB" id="9812769at2"/>
<evidence type="ECO:0000256" key="9">
    <source>
        <dbReference type="ARBA" id="ARBA00023310"/>
    </source>
</evidence>
<evidence type="ECO:0000313" key="11">
    <source>
        <dbReference type="EMBL" id="RAU84413.1"/>
    </source>
</evidence>
<keyword evidence="6 10" id="KW-0406">Ion transport</keyword>
<dbReference type="GO" id="GO:0016787">
    <property type="term" value="F:hydrolase activity"/>
    <property type="evidence" value="ECO:0007669"/>
    <property type="project" value="UniProtKB-KW"/>
</dbReference>
<comment type="similarity">
    <text evidence="3 10">Belongs to the ATPase gamma chain family.</text>
</comment>
<proteinExistence type="inferred from homology"/>
<keyword evidence="10" id="KW-1003">Cell membrane</keyword>
<gene>
    <name evidence="10 11" type="primary">atpG</name>
    <name evidence="11" type="ORF">DP923_05095</name>
</gene>
<keyword evidence="12" id="KW-1185">Reference proteome</keyword>
<evidence type="ECO:0000256" key="1">
    <source>
        <dbReference type="ARBA" id="ARBA00003456"/>
    </source>
</evidence>
<keyword evidence="5 10" id="KW-0375">Hydrogen ion transport</keyword>
<evidence type="ECO:0000256" key="10">
    <source>
        <dbReference type="HAMAP-Rule" id="MF_00815"/>
    </source>
</evidence>
<dbReference type="PROSITE" id="PS00153">
    <property type="entry name" value="ATPASE_GAMMA"/>
    <property type="match status" value="1"/>
</dbReference>
<name>A0A364RJF8_9BACT</name>
<dbReference type="InterPro" id="IPR023632">
    <property type="entry name" value="ATP_synth_F1_gsu_CS"/>
</dbReference>
<comment type="caution">
    <text evidence="11">The sequence shown here is derived from an EMBL/GenBank/DDBJ whole genome shotgun (WGS) entry which is preliminary data.</text>
</comment>
<dbReference type="AlphaFoldDB" id="A0A364RJF8"/>
<evidence type="ECO:0000313" key="12">
    <source>
        <dbReference type="Proteomes" id="UP000251692"/>
    </source>
</evidence>
<evidence type="ECO:0000256" key="8">
    <source>
        <dbReference type="ARBA" id="ARBA00023196"/>
    </source>
</evidence>
<keyword evidence="9 10" id="KW-0066">ATP synthesis</keyword>
<evidence type="ECO:0000256" key="7">
    <source>
        <dbReference type="ARBA" id="ARBA00023136"/>
    </source>
</evidence>
<comment type="function">
    <text evidence="1 10">Produces ATP from ADP in the presence of a proton gradient across the membrane. The gamma chain is believed to be important in regulating ATPase activity and the flow of protons through the CF(0) complex.</text>
</comment>
<reference evidence="11 12" key="1">
    <citation type="submission" date="2018-06" db="EMBL/GenBank/DDBJ databases">
        <authorList>
            <person name="Liu Z.-W."/>
        </authorList>
    </citation>
    <scope>NUCLEOTIDE SEQUENCE [LARGE SCALE GENOMIC DNA]</scope>
    <source>
        <strain evidence="11 12">2b14</strain>
    </source>
</reference>
<dbReference type="PANTHER" id="PTHR11693:SF22">
    <property type="entry name" value="ATP SYNTHASE SUBUNIT GAMMA, MITOCHONDRIAL"/>
    <property type="match status" value="1"/>
</dbReference>
<evidence type="ECO:0000256" key="6">
    <source>
        <dbReference type="ARBA" id="ARBA00023065"/>
    </source>
</evidence>
<dbReference type="Gene3D" id="1.10.287.80">
    <property type="entry name" value="ATP synthase, gamma subunit, helix hairpin domain"/>
    <property type="match status" value="1"/>
</dbReference>
<keyword evidence="11" id="KW-0378">Hydrolase</keyword>
<keyword evidence="4 10" id="KW-0813">Transport</keyword>
<evidence type="ECO:0000256" key="2">
    <source>
        <dbReference type="ARBA" id="ARBA00004170"/>
    </source>
</evidence>
<dbReference type="GO" id="GO:0046933">
    <property type="term" value="F:proton-transporting ATP synthase activity, rotational mechanism"/>
    <property type="evidence" value="ECO:0007669"/>
    <property type="project" value="UniProtKB-UniRule"/>
</dbReference>
<reference evidence="11 12" key="2">
    <citation type="submission" date="2018-07" db="EMBL/GenBank/DDBJ databases">
        <title>Pontibacter sp. 2b14 genomic sequence and assembly.</title>
        <authorList>
            <person name="Du Z.-J."/>
        </authorList>
    </citation>
    <scope>NUCLEOTIDE SEQUENCE [LARGE SCALE GENOMIC DNA]</scope>
    <source>
        <strain evidence="11 12">2b14</strain>
    </source>
</reference>
<dbReference type="GO" id="GO:0045259">
    <property type="term" value="C:proton-transporting ATP synthase complex"/>
    <property type="evidence" value="ECO:0007669"/>
    <property type="project" value="UniProtKB-KW"/>
</dbReference>
<dbReference type="RefSeq" id="WP_112304693.1">
    <property type="nucleotide sequence ID" value="NZ_QMDV01000001.1"/>
</dbReference>
<dbReference type="Gene3D" id="3.40.1380.10">
    <property type="match status" value="1"/>
</dbReference>
<dbReference type="NCBIfam" id="TIGR01146">
    <property type="entry name" value="ATPsyn_F1gamma"/>
    <property type="match status" value="1"/>
</dbReference>
<dbReference type="InterPro" id="IPR000131">
    <property type="entry name" value="ATP_synth_F1_gsu"/>
</dbReference>
<dbReference type="Proteomes" id="UP000251692">
    <property type="component" value="Unassembled WGS sequence"/>
</dbReference>
<dbReference type="EMBL" id="QMDV01000001">
    <property type="protein sequence ID" value="RAU84413.1"/>
    <property type="molecule type" value="Genomic_DNA"/>
</dbReference>
<dbReference type="GO" id="GO:0005524">
    <property type="term" value="F:ATP binding"/>
    <property type="evidence" value="ECO:0007669"/>
    <property type="project" value="UniProtKB-UniRule"/>
</dbReference>
<dbReference type="Pfam" id="PF00231">
    <property type="entry name" value="ATP-synt"/>
    <property type="match status" value="1"/>
</dbReference>
<dbReference type="SUPFAM" id="SSF52943">
    <property type="entry name" value="ATP synthase (F1-ATPase), gamma subunit"/>
    <property type="match status" value="1"/>
</dbReference>
<organism evidence="11 12">
    <name type="scientific">Pontibacter arcticus</name>
    <dbReference type="NCBI Taxonomy" id="2080288"/>
    <lineage>
        <taxon>Bacteria</taxon>
        <taxon>Pseudomonadati</taxon>
        <taxon>Bacteroidota</taxon>
        <taxon>Cytophagia</taxon>
        <taxon>Cytophagales</taxon>
        <taxon>Hymenobacteraceae</taxon>
        <taxon>Pontibacter</taxon>
    </lineage>
</organism>
<sequence>MASLKEVRSRITSVSSTQQITKAMKMVAASKLRRAQDGIMRMRPYAQRLGGILANLSTLAEGPVSNKYAEERDANRILIVAITSDRGLAGAFNSNVIKAATTLVTEKYATQMAAGNVSFLTIGKKGFEAFSKRGYAVNGTYTGILGQLSFDAVRGAAEFAMDGFINREYDRVEIVYNEFRNVATQIIRTEQFLPILENQSEENTSSAIIPDYTFEPSKEEIILELIPKSLKVQFYKAILESRASEEGARMTAMEKATENAGELLKQLKLTYNRTRQAAITTEILEIVGGAEALAAK</sequence>
<protein>
    <recommendedName>
        <fullName evidence="10">ATP synthase gamma chain</fullName>
    </recommendedName>
    <alternativeName>
        <fullName evidence="10">ATP synthase F1 sector gamma subunit</fullName>
    </alternativeName>
    <alternativeName>
        <fullName evidence="10">F-ATPase gamma subunit</fullName>
    </alternativeName>
</protein>
<comment type="subunit">
    <text evidence="10">F-type ATPases have 2 components, CF(1) - the catalytic core - and CF(0) - the membrane proton channel. CF(1) has five subunits: alpha(3), beta(3), gamma(1), delta(1), epsilon(1). CF(0) has three main subunits: a, b and c.</text>
</comment>
<dbReference type="GO" id="GO:0042777">
    <property type="term" value="P:proton motive force-driven plasma membrane ATP synthesis"/>
    <property type="evidence" value="ECO:0007669"/>
    <property type="project" value="UniProtKB-UniRule"/>
</dbReference>
<dbReference type="GO" id="GO:0005886">
    <property type="term" value="C:plasma membrane"/>
    <property type="evidence" value="ECO:0007669"/>
    <property type="project" value="UniProtKB-SubCell"/>
</dbReference>
<accession>A0A364RJF8</accession>
<comment type="subcellular location">
    <subcellularLocation>
        <location evidence="10">Cell membrane</location>
        <topology evidence="10">Peripheral membrane protein</topology>
    </subcellularLocation>
    <subcellularLocation>
        <location evidence="2">Membrane</location>
        <topology evidence="2">Peripheral membrane protein</topology>
    </subcellularLocation>
</comment>
<keyword evidence="7 10" id="KW-0472">Membrane</keyword>